<feature type="chain" id="PRO_5038548008" evidence="1">
    <location>
        <begin position="30"/>
        <end position="172"/>
    </location>
</feature>
<reference evidence="2" key="2">
    <citation type="journal article" date="2021" name="World Allergy Organ. J.">
        <title>Chromosome-level assembly of Dermatophagoides farinae genome and transcriptome reveals two novel allergens Der f 37 and Der f 39.</title>
        <authorList>
            <person name="Chen J."/>
            <person name="Cai Z."/>
            <person name="Fan D."/>
            <person name="Hu J."/>
            <person name="Hou Y."/>
            <person name="He Y."/>
            <person name="Zhang Z."/>
            <person name="Zhao Z."/>
            <person name="Gao P."/>
            <person name="Hu W."/>
            <person name="Sun J."/>
            <person name="Li J."/>
            <person name="Ji K."/>
        </authorList>
    </citation>
    <scope>NUCLEOTIDE SEQUENCE</scope>
    <source>
        <strain evidence="2">JKM2019</strain>
    </source>
</reference>
<sequence length="172" mass="20107">MMISSISILAFSILLLCSPLPLLFKEVDCWPVNENVKQQKIEQDIAVKQIKACELDPECFGCWKSVDKQLITKASNEFSACRLPSWMSVPFRNVEQDYCCQLWSTFDCRSEIASRHCTLAGYIKYRRNMIVWANSLMSNNICALFEYESEKCRPQQQKNFILDEFDDVRQFM</sequence>
<gene>
    <name evidence="2" type="ORF">HUG17_7331</name>
</gene>
<dbReference type="EMBL" id="SDOV01000009">
    <property type="protein sequence ID" value="KAH7637125.1"/>
    <property type="molecule type" value="Genomic_DNA"/>
</dbReference>
<protein>
    <submittedName>
        <fullName evidence="2">Uncharacterized protein</fullName>
    </submittedName>
</protein>
<comment type="caution">
    <text evidence="2">The sequence shown here is derived from an EMBL/GenBank/DDBJ whole genome shotgun (WGS) entry which is preliminary data.</text>
</comment>
<name>A0A9D4NPC1_DERFA</name>
<dbReference type="AlphaFoldDB" id="A0A9D4NPC1"/>
<dbReference type="Proteomes" id="UP000828236">
    <property type="component" value="Unassembled WGS sequence"/>
</dbReference>
<evidence type="ECO:0000256" key="1">
    <source>
        <dbReference type="SAM" id="SignalP"/>
    </source>
</evidence>
<feature type="signal peptide" evidence="1">
    <location>
        <begin position="1"/>
        <end position="29"/>
    </location>
</feature>
<proteinExistence type="predicted"/>
<accession>A0A9D4NPC1</accession>
<keyword evidence="1" id="KW-0732">Signal</keyword>
<reference evidence="2" key="1">
    <citation type="submission" date="2020-06" db="EMBL/GenBank/DDBJ databases">
        <authorList>
            <person name="Ji K."/>
            <person name="Li J."/>
        </authorList>
    </citation>
    <scope>NUCLEOTIDE SEQUENCE</scope>
    <source>
        <strain evidence="2">JKM2019</strain>
        <tissue evidence="2">Whole body</tissue>
    </source>
</reference>
<dbReference type="OrthoDB" id="10554640at2759"/>
<organism evidence="2">
    <name type="scientific">Dermatophagoides farinae</name>
    <name type="common">American house dust mite</name>
    <dbReference type="NCBI Taxonomy" id="6954"/>
    <lineage>
        <taxon>Eukaryota</taxon>
        <taxon>Metazoa</taxon>
        <taxon>Ecdysozoa</taxon>
        <taxon>Arthropoda</taxon>
        <taxon>Chelicerata</taxon>
        <taxon>Arachnida</taxon>
        <taxon>Acari</taxon>
        <taxon>Acariformes</taxon>
        <taxon>Sarcoptiformes</taxon>
        <taxon>Astigmata</taxon>
        <taxon>Psoroptidia</taxon>
        <taxon>Analgoidea</taxon>
        <taxon>Pyroglyphidae</taxon>
        <taxon>Dermatophagoidinae</taxon>
        <taxon>Dermatophagoides</taxon>
    </lineage>
</organism>
<evidence type="ECO:0000313" key="2">
    <source>
        <dbReference type="EMBL" id="KAH7637125.1"/>
    </source>
</evidence>